<sequence length="222" mass="25111">MSTAVAERPDTTEMRLIHDMFRRGFGSVPDLVRGVPAGDTARAARVVRFQTELTTGLHHHHTTEDEMMWPLLLDRVPTDHALVLRMEEQHERIAELIERAETRAAEFERTAAVPDGEALATTVTALGVALDEHLAEEEGRILPLVEESLTVAEWEAMGERAREGVPRDRQFILLGYVMDGMPEDERAELLAAMPLIGRLMWRFVGRRAFVREYRDIFGADPS</sequence>
<dbReference type="CDD" id="cd12108">
    <property type="entry name" value="Hr-like"/>
    <property type="match status" value="1"/>
</dbReference>
<evidence type="ECO:0000313" key="4">
    <source>
        <dbReference type="Proteomes" id="UP001597286"/>
    </source>
</evidence>
<dbReference type="PANTHER" id="PTHR38048">
    <property type="entry name" value="EXPRESSED PROTEIN"/>
    <property type="match status" value="1"/>
</dbReference>
<keyword evidence="1" id="KW-0175">Coiled coil</keyword>
<feature type="coiled-coil region" evidence="1">
    <location>
        <begin position="83"/>
        <end position="110"/>
    </location>
</feature>
<dbReference type="PANTHER" id="PTHR38048:SF2">
    <property type="entry name" value="HEMERYTHRIN-LIKE DOMAIN-CONTAINING PROTEIN"/>
    <property type="match status" value="1"/>
</dbReference>
<feature type="domain" description="Hemerythrin-like" evidence="2">
    <location>
        <begin position="13"/>
        <end position="145"/>
    </location>
</feature>
<comment type="caution">
    <text evidence="3">The sequence shown here is derived from an EMBL/GenBank/DDBJ whole genome shotgun (WGS) entry which is preliminary data.</text>
</comment>
<dbReference type="InterPro" id="IPR012312">
    <property type="entry name" value="Hemerythrin-like"/>
</dbReference>
<evidence type="ECO:0000256" key="1">
    <source>
        <dbReference type="SAM" id="Coils"/>
    </source>
</evidence>
<dbReference type="Proteomes" id="UP001597286">
    <property type="component" value="Unassembled WGS sequence"/>
</dbReference>
<dbReference type="RefSeq" id="WP_378483315.1">
    <property type="nucleotide sequence ID" value="NZ_JBHUFB010000001.1"/>
</dbReference>
<evidence type="ECO:0000313" key="3">
    <source>
        <dbReference type="EMBL" id="MFD1810761.1"/>
    </source>
</evidence>
<evidence type="ECO:0000259" key="2">
    <source>
        <dbReference type="Pfam" id="PF01814"/>
    </source>
</evidence>
<organism evidence="3 4">
    <name type="scientific">Rhodococcus gannanensis</name>
    <dbReference type="NCBI Taxonomy" id="1960308"/>
    <lineage>
        <taxon>Bacteria</taxon>
        <taxon>Bacillati</taxon>
        <taxon>Actinomycetota</taxon>
        <taxon>Actinomycetes</taxon>
        <taxon>Mycobacteriales</taxon>
        <taxon>Nocardiaceae</taxon>
        <taxon>Rhodococcus</taxon>
    </lineage>
</organism>
<accession>A0ABW4NXT0</accession>
<protein>
    <submittedName>
        <fullName evidence="3">Hemerythrin domain-containing protein</fullName>
    </submittedName>
</protein>
<reference evidence="4" key="1">
    <citation type="journal article" date="2019" name="Int. J. Syst. Evol. Microbiol.">
        <title>The Global Catalogue of Microorganisms (GCM) 10K type strain sequencing project: providing services to taxonomists for standard genome sequencing and annotation.</title>
        <authorList>
            <consortium name="The Broad Institute Genomics Platform"/>
            <consortium name="The Broad Institute Genome Sequencing Center for Infectious Disease"/>
            <person name="Wu L."/>
            <person name="Ma J."/>
        </authorList>
    </citation>
    <scope>NUCLEOTIDE SEQUENCE [LARGE SCALE GENOMIC DNA]</scope>
    <source>
        <strain evidence="4">DT72</strain>
    </source>
</reference>
<gene>
    <name evidence="3" type="ORF">ACFSJG_00915</name>
</gene>
<dbReference type="InterPro" id="IPR053206">
    <property type="entry name" value="Dimeric_xanthone_biosynth"/>
</dbReference>
<proteinExistence type="predicted"/>
<dbReference type="EMBL" id="JBHUFB010000001">
    <property type="protein sequence ID" value="MFD1810761.1"/>
    <property type="molecule type" value="Genomic_DNA"/>
</dbReference>
<name>A0ABW4NXT0_9NOCA</name>
<dbReference type="Pfam" id="PF01814">
    <property type="entry name" value="Hemerythrin"/>
    <property type="match status" value="1"/>
</dbReference>
<dbReference type="Gene3D" id="1.20.120.520">
    <property type="entry name" value="nmb1532 protein domain like"/>
    <property type="match status" value="1"/>
</dbReference>
<keyword evidence="4" id="KW-1185">Reference proteome</keyword>